<dbReference type="AlphaFoldDB" id="A0A0F9TWM1"/>
<comment type="caution">
    <text evidence="1">The sequence shown here is derived from an EMBL/GenBank/DDBJ whole genome shotgun (WGS) entry which is preliminary data.</text>
</comment>
<protein>
    <submittedName>
        <fullName evidence="1">Uncharacterized protein</fullName>
    </submittedName>
</protein>
<name>A0A0F9TWM1_9ZZZZ</name>
<evidence type="ECO:0000313" key="1">
    <source>
        <dbReference type="EMBL" id="KKN53561.1"/>
    </source>
</evidence>
<reference evidence="1" key="1">
    <citation type="journal article" date="2015" name="Nature">
        <title>Complex archaea that bridge the gap between prokaryotes and eukaryotes.</title>
        <authorList>
            <person name="Spang A."/>
            <person name="Saw J.H."/>
            <person name="Jorgensen S.L."/>
            <person name="Zaremba-Niedzwiedzka K."/>
            <person name="Martijn J."/>
            <person name="Lind A.E."/>
            <person name="van Eijk R."/>
            <person name="Schleper C."/>
            <person name="Guy L."/>
            <person name="Ettema T.J."/>
        </authorList>
    </citation>
    <scope>NUCLEOTIDE SEQUENCE</scope>
</reference>
<sequence length="257" mass="29052">MSISEGAQHYVLMLIPSLLQDIEKLGLRRIIRTSDFSEQEVTTLYFEFVSANRVLPDNPRSIDEVRWQHLLHCVRVMSSLVALATFEDLERFRETAIRRYLPHAKASLKHDYDKIRSEGKVDFRLAGILRGSDTPENSGQVCMEAIRREREQRVESIKCLGLEHLTGHETCVVEAAKTYVISRVDDAPKDFGTLDLVIRLLDLLRLVLVLESRSSGGASAVSSNFTVENIVLGIGNAMYRSELGLHMSSLRLARVNK</sequence>
<proteinExistence type="predicted"/>
<organism evidence="1">
    <name type="scientific">marine sediment metagenome</name>
    <dbReference type="NCBI Taxonomy" id="412755"/>
    <lineage>
        <taxon>unclassified sequences</taxon>
        <taxon>metagenomes</taxon>
        <taxon>ecological metagenomes</taxon>
    </lineage>
</organism>
<accession>A0A0F9TWM1</accession>
<gene>
    <name evidence="1" type="ORF">LCGC14_0601190</name>
</gene>
<dbReference type="EMBL" id="LAZR01000965">
    <property type="protein sequence ID" value="KKN53561.1"/>
    <property type="molecule type" value="Genomic_DNA"/>
</dbReference>